<dbReference type="AlphaFoldDB" id="A0A7W7C7D0"/>
<evidence type="ECO:0000313" key="12">
    <source>
        <dbReference type="Proteomes" id="UP000533598"/>
    </source>
</evidence>
<reference evidence="11 12" key="1">
    <citation type="submission" date="2020-08" db="EMBL/GenBank/DDBJ databases">
        <title>Sequencing the genomes of 1000 actinobacteria strains.</title>
        <authorList>
            <person name="Klenk H.-P."/>
        </authorList>
    </citation>
    <scope>NUCLEOTIDE SEQUENCE [LARGE SCALE GENOMIC DNA]</scope>
    <source>
        <strain evidence="11 12">DSM 44230</strain>
    </source>
</reference>
<evidence type="ECO:0000256" key="6">
    <source>
        <dbReference type="ARBA" id="ARBA00023172"/>
    </source>
</evidence>
<comment type="similarity">
    <text evidence="1">In the C-terminal section; belongs to the transposase 35 family.</text>
</comment>
<dbReference type="GO" id="GO:0006310">
    <property type="term" value="P:DNA recombination"/>
    <property type="evidence" value="ECO:0007669"/>
    <property type="project" value="UniProtKB-KW"/>
</dbReference>
<gene>
    <name evidence="11" type="ORF">HNR67_002013</name>
</gene>
<accession>A0A7W7C7D0</accession>
<keyword evidence="3" id="KW-0479">Metal-binding</keyword>
<sequence length="439" mass="49298">MSGRAVVQAYQYALDPTPEQERTLRSHCGAQRYAFNWGLRLVRANLDQRAAERSYGITDAGLTPSSNWSAYGLRKTWNQRKDEVAPWWSENSKEAYSSGLANLASALRNWNDSRTGKRAGRVVRFPRFKSKRVAGSCRFSTGAFGLVEDDRRHVRLPRIGTVRTHESTRKLFRHLQRGTARVRSATVAHRLGRWQVSFSVEITRVDPAPTRPGEVVGIDLGVRYLAVLSTGETVPNPRPLETALPRLRRFRRRMSRRSGPDRRTGQLPSRRWLRARARISALHLMIRSGMLGNRGLARRVADVGMAEFRRQIEYKAAWSGVRVQRADRWFPSSRTCSGCGVVRTKLRLSERTFDCEHCGVVMDRDHNAARNLAALAGAQAADTSSLSRRATENGPAGNPRQTCIARATGNATGSPTRATRRREAMAQDTFSDVSRTVSE</sequence>
<evidence type="ECO:0000256" key="1">
    <source>
        <dbReference type="ARBA" id="ARBA00008761"/>
    </source>
</evidence>
<feature type="domain" description="Cas12f1-like TNB" evidence="9">
    <location>
        <begin position="307"/>
        <end position="372"/>
    </location>
</feature>
<dbReference type="GO" id="GO:0032196">
    <property type="term" value="P:transposition"/>
    <property type="evidence" value="ECO:0007669"/>
    <property type="project" value="UniProtKB-KW"/>
</dbReference>
<dbReference type="InterPro" id="IPR053470">
    <property type="entry name" value="RNA-guided_DNA_endonuclease"/>
</dbReference>
<dbReference type="GO" id="GO:0003677">
    <property type="term" value="F:DNA binding"/>
    <property type="evidence" value="ECO:0007669"/>
    <property type="project" value="UniProtKB-KW"/>
</dbReference>
<evidence type="ECO:0000256" key="2">
    <source>
        <dbReference type="ARBA" id="ARBA00022578"/>
    </source>
</evidence>
<evidence type="ECO:0000259" key="10">
    <source>
        <dbReference type="Pfam" id="PF12323"/>
    </source>
</evidence>
<protein>
    <submittedName>
        <fullName evidence="11">Putative transposase</fullName>
    </submittedName>
</protein>
<dbReference type="InterPro" id="IPR010095">
    <property type="entry name" value="Cas12f1-like_TNB"/>
</dbReference>
<dbReference type="Pfam" id="PF01385">
    <property type="entry name" value="OrfB_IS605"/>
    <property type="match status" value="1"/>
</dbReference>
<dbReference type="NCBIfam" id="NF038280">
    <property type="entry name" value="IS607_TnpB"/>
    <property type="match status" value="1"/>
</dbReference>
<evidence type="ECO:0000259" key="8">
    <source>
        <dbReference type="Pfam" id="PF01385"/>
    </source>
</evidence>
<name>A0A7W7C7D0_9PSEU</name>
<feature type="compositionally biased region" description="Polar residues" evidence="7">
    <location>
        <begin position="428"/>
        <end position="439"/>
    </location>
</feature>
<comment type="caution">
    <text evidence="11">The sequence shown here is derived from an EMBL/GenBank/DDBJ whole genome shotgun (WGS) entry which is preliminary data.</text>
</comment>
<evidence type="ECO:0000256" key="7">
    <source>
        <dbReference type="SAM" id="MobiDB-lite"/>
    </source>
</evidence>
<keyword evidence="2" id="KW-0815">Transposition</keyword>
<evidence type="ECO:0000256" key="5">
    <source>
        <dbReference type="ARBA" id="ARBA00023125"/>
    </source>
</evidence>
<evidence type="ECO:0000256" key="4">
    <source>
        <dbReference type="ARBA" id="ARBA00022833"/>
    </source>
</evidence>
<dbReference type="GO" id="GO:0046872">
    <property type="term" value="F:metal ion binding"/>
    <property type="evidence" value="ECO:0007669"/>
    <property type="project" value="UniProtKB-KW"/>
</dbReference>
<feature type="domain" description="Probable transposase IS891/IS1136/IS1341" evidence="8">
    <location>
        <begin position="198"/>
        <end position="286"/>
    </location>
</feature>
<dbReference type="InterPro" id="IPR021027">
    <property type="entry name" value="Transposase_put_HTH"/>
</dbReference>
<keyword evidence="5" id="KW-0238">DNA-binding</keyword>
<dbReference type="Proteomes" id="UP000533598">
    <property type="component" value="Unassembled WGS sequence"/>
</dbReference>
<dbReference type="Pfam" id="PF07282">
    <property type="entry name" value="Cas12f1-like_TNB"/>
    <property type="match status" value="1"/>
</dbReference>
<keyword evidence="4" id="KW-0862">Zinc</keyword>
<evidence type="ECO:0000256" key="3">
    <source>
        <dbReference type="ARBA" id="ARBA00022723"/>
    </source>
</evidence>
<keyword evidence="12" id="KW-1185">Reference proteome</keyword>
<proteinExistence type="inferred from homology"/>
<feature type="domain" description="Transposase putative helix-turn-helix" evidence="10">
    <location>
        <begin position="8"/>
        <end position="44"/>
    </location>
</feature>
<feature type="region of interest" description="Disordered" evidence="7">
    <location>
        <begin position="383"/>
        <end position="439"/>
    </location>
</feature>
<dbReference type="InterPro" id="IPR001959">
    <property type="entry name" value="Transposase"/>
</dbReference>
<evidence type="ECO:0000313" key="11">
    <source>
        <dbReference type="EMBL" id="MBB4675895.1"/>
    </source>
</evidence>
<dbReference type="EMBL" id="JACHMH010000001">
    <property type="protein sequence ID" value="MBB4675895.1"/>
    <property type="molecule type" value="Genomic_DNA"/>
</dbReference>
<dbReference type="Pfam" id="PF12323">
    <property type="entry name" value="HTH_OrfB_IS605"/>
    <property type="match status" value="1"/>
</dbReference>
<organism evidence="11 12">
    <name type="scientific">Crossiella cryophila</name>
    <dbReference type="NCBI Taxonomy" id="43355"/>
    <lineage>
        <taxon>Bacteria</taxon>
        <taxon>Bacillati</taxon>
        <taxon>Actinomycetota</taxon>
        <taxon>Actinomycetes</taxon>
        <taxon>Pseudonocardiales</taxon>
        <taxon>Pseudonocardiaceae</taxon>
        <taxon>Crossiella</taxon>
    </lineage>
</organism>
<keyword evidence="6" id="KW-0233">DNA recombination</keyword>
<evidence type="ECO:0000259" key="9">
    <source>
        <dbReference type="Pfam" id="PF07282"/>
    </source>
</evidence>
<dbReference type="RefSeq" id="WP_312986911.1">
    <property type="nucleotide sequence ID" value="NZ_BAAAUI010000022.1"/>
</dbReference>
<dbReference type="NCBIfam" id="NF040570">
    <property type="entry name" value="guided_TnpB"/>
    <property type="match status" value="1"/>
</dbReference>